<keyword evidence="3" id="KW-1185">Reference proteome</keyword>
<proteinExistence type="predicted"/>
<protein>
    <submittedName>
        <fullName evidence="2">Uncharacterized protein</fullName>
    </submittedName>
</protein>
<dbReference type="Proteomes" id="UP001305027">
    <property type="component" value="Unassembled WGS sequence"/>
</dbReference>
<reference evidence="2 3" key="1">
    <citation type="submission" date="2022-07" db="EMBL/GenBank/DDBJ databases">
        <title>Pseudidiomarina sp. nov, a marine bacterium isolated from Pacific Ocean.</title>
        <authorList>
            <person name="Wang Y."/>
        </authorList>
    </citation>
    <scope>NUCLEOTIDE SEQUENCE [LARGE SCALE GENOMIC DNA]</scope>
    <source>
        <strain evidence="2 3">GXY010</strain>
    </source>
</reference>
<evidence type="ECO:0000313" key="3">
    <source>
        <dbReference type="Proteomes" id="UP001305027"/>
    </source>
</evidence>
<comment type="caution">
    <text evidence="2">The sequence shown here is derived from an EMBL/GenBank/DDBJ whole genome shotgun (WGS) entry which is preliminary data.</text>
</comment>
<organism evidence="2 3">
    <name type="scientific">Pseudidiomarina fusca</name>
    <dbReference type="NCBI Taxonomy" id="2965078"/>
    <lineage>
        <taxon>Bacteria</taxon>
        <taxon>Pseudomonadati</taxon>
        <taxon>Pseudomonadota</taxon>
        <taxon>Gammaproteobacteria</taxon>
        <taxon>Alteromonadales</taxon>
        <taxon>Idiomarinaceae</taxon>
        <taxon>Pseudidiomarina</taxon>
    </lineage>
</organism>
<keyword evidence="1" id="KW-0472">Membrane</keyword>
<feature type="transmembrane region" description="Helical" evidence="1">
    <location>
        <begin position="12"/>
        <end position="28"/>
    </location>
</feature>
<gene>
    <name evidence="2" type="ORF">NOG12_05020</name>
</gene>
<feature type="transmembrane region" description="Helical" evidence="1">
    <location>
        <begin position="67"/>
        <end position="90"/>
    </location>
</feature>
<keyword evidence="1" id="KW-1133">Transmembrane helix</keyword>
<feature type="transmembrane region" description="Helical" evidence="1">
    <location>
        <begin position="102"/>
        <end position="121"/>
    </location>
</feature>
<dbReference type="EMBL" id="JANFPJ010000007">
    <property type="protein sequence ID" value="MDT7525440.1"/>
    <property type="molecule type" value="Genomic_DNA"/>
</dbReference>
<evidence type="ECO:0000256" key="1">
    <source>
        <dbReference type="SAM" id="Phobius"/>
    </source>
</evidence>
<feature type="transmembrane region" description="Helical" evidence="1">
    <location>
        <begin position="34"/>
        <end position="55"/>
    </location>
</feature>
<sequence length="127" mass="13847">MWKHVITSSIQAAFVGAVLLILVSLPAYGGAATIFGFIAFPIAVFWCIVLAYPLIKIRQKYQLPEYAYFVIDLAVGFIFGALTPVLMFGVTGTEFSFQSATFLGLYGLFGAACAVTAWNYVRKNVSL</sequence>
<keyword evidence="1" id="KW-0812">Transmembrane</keyword>
<dbReference type="RefSeq" id="WP_313932591.1">
    <property type="nucleotide sequence ID" value="NZ_JANFPJ010000007.1"/>
</dbReference>
<evidence type="ECO:0000313" key="2">
    <source>
        <dbReference type="EMBL" id="MDT7525440.1"/>
    </source>
</evidence>
<name>A0ABU3KWE3_9GAMM</name>
<accession>A0ABU3KWE3</accession>